<dbReference type="KEGG" id="ddb:E7747_10055"/>
<keyword evidence="2" id="KW-1185">Reference proteome</keyword>
<organism evidence="1 2">
    <name type="scientific">Duncaniella dubosii</name>
    <dbReference type="NCBI Taxonomy" id="2518971"/>
    <lineage>
        <taxon>Bacteria</taxon>
        <taxon>Pseudomonadati</taxon>
        <taxon>Bacteroidota</taxon>
        <taxon>Bacteroidia</taxon>
        <taxon>Bacteroidales</taxon>
        <taxon>Muribaculaceae</taxon>
        <taxon>Duncaniella</taxon>
    </lineage>
</organism>
<evidence type="ECO:0000313" key="2">
    <source>
        <dbReference type="Proteomes" id="UP000297149"/>
    </source>
</evidence>
<accession>A0A4P7W3Z5</accession>
<gene>
    <name evidence="1" type="ORF">E7747_10055</name>
</gene>
<name>A0A4P7W3Z5_9BACT</name>
<dbReference type="EMBL" id="CP039396">
    <property type="protein sequence ID" value="QCD42592.1"/>
    <property type="molecule type" value="Genomic_DNA"/>
</dbReference>
<evidence type="ECO:0000313" key="1">
    <source>
        <dbReference type="EMBL" id="QCD42592.1"/>
    </source>
</evidence>
<dbReference type="RefSeq" id="WP_136415750.1">
    <property type="nucleotide sequence ID" value="NZ_CP039396.1"/>
</dbReference>
<dbReference type="Proteomes" id="UP000297149">
    <property type="component" value="Chromosome"/>
</dbReference>
<dbReference type="AlphaFoldDB" id="A0A4P7W3Z5"/>
<reference evidence="2" key="1">
    <citation type="submission" date="2019-02" db="EMBL/GenBank/DDBJ databases">
        <title>Isolation and identification of novel species under the genus Muribaculum.</title>
        <authorList>
            <person name="Miyake S."/>
            <person name="Ding Y."/>
            <person name="Low A."/>
            <person name="Soh M."/>
            <person name="Seedorf H."/>
        </authorList>
    </citation>
    <scope>NUCLEOTIDE SEQUENCE [LARGE SCALE GENOMIC DNA]</scope>
    <source>
        <strain evidence="2">H5</strain>
    </source>
</reference>
<proteinExistence type="predicted"/>
<protein>
    <submittedName>
        <fullName evidence="1">Uncharacterized protein</fullName>
    </submittedName>
</protein>
<sequence length="207" mass="23412">MKKSINIANRLDEVNGIVAACNGSTMSFEQAYELARFYYDFQDTNALIADAEVMAGEDLSGLREIAISLKAETTTLLNNIGRLDGIDFRGIANAHSRHYHAIFQKASDELNPYWKRYCELNHRLDYLPLGSKEYAEAEKECDAAKAEHDRRQTDVRRIYAEYEHENQRAGDVFSLKASHLYALATKLNGIAGSIINDLDRMEKGEGR</sequence>